<accession>A0A5D2JGN3</accession>
<dbReference type="AlphaFoldDB" id="A0A5D2JGN3"/>
<protein>
    <submittedName>
        <fullName evidence="1">Uncharacterized protein</fullName>
    </submittedName>
</protein>
<dbReference type="Proteomes" id="UP000322667">
    <property type="component" value="Chromosome D09"/>
</dbReference>
<evidence type="ECO:0000313" key="1">
    <source>
        <dbReference type="EMBL" id="TYH53840.1"/>
    </source>
</evidence>
<gene>
    <name evidence="1" type="ORF">ES332_D09G128200v1</name>
</gene>
<dbReference type="EMBL" id="CM017631">
    <property type="protein sequence ID" value="TYH53840.1"/>
    <property type="molecule type" value="Genomic_DNA"/>
</dbReference>
<evidence type="ECO:0000313" key="2">
    <source>
        <dbReference type="Proteomes" id="UP000322667"/>
    </source>
</evidence>
<proteinExistence type="predicted"/>
<keyword evidence="2" id="KW-1185">Reference proteome</keyword>
<organism evidence="1 2">
    <name type="scientific">Gossypium tomentosum</name>
    <name type="common">Hawaiian cotton</name>
    <name type="synonym">Gossypium sandvicense</name>
    <dbReference type="NCBI Taxonomy" id="34277"/>
    <lineage>
        <taxon>Eukaryota</taxon>
        <taxon>Viridiplantae</taxon>
        <taxon>Streptophyta</taxon>
        <taxon>Embryophyta</taxon>
        <taxon>Tracheophyta</taxon>
        <taxon>Spermatophyta</taxon>
        <taxon>Magnoliopsida</taxon>
        <taxon>eudicotyledons</taxon>
        <taxon>Gunneridae</taxon>
        <taxon>Pentapetalae</taxon>
        <taxon>rosids</taxon>
        <taxon>malvids</taxon>
        <taxon>Malvales</taxon>
        <taxon>Malvaceae</taxon>
        <taxon>Malvoideae</taxon>
        <taxon>Gossypium</taxon>
    </lineage>
</organism>
<sequence>MFRHECGKELKKIRVVYGNILWNSFWCSSSLSVKFFGCFVQIAALVSGDGTVLVSQSCLSVVYFPINEPNNRKE</sequence>
<reference evidence="1 2" key="1">
    <citation type="submission" date="2019-07" db="EMBL/GenBank/DDBJ databases">
        <title>WGS assembly of Gossypium tomentosum.</title>
        <authorList>
            <person name="Chen Z.J."/>
            <person name="Sreedasyam A."/>
            <person name="Ando A."/>
            <person name="Song Q."/>
            <person name="De L."/>
            <person name="Hulse-Kemp A."/>
            <person name="Ding M."/>
            <person name="Ye W."/>
            <person name="Kirkbride R."/>
            <person name="Jenkins J."/>
            <person name="Plott C."/>
            <person name="Lovell J."/>
            <person name="Lin Y.-M."/>
            <person name="Vaughn R."/>
            <person name="Liu B."/>
            <person name="Li W."/>
            <person name="Simpson S."/>
            <person name="Scheffler B."/>
            <person name="Saski C."/>
            <person name="Grover C."/>
            <person name="Hu G."/>
            <person name="Conover J."/>
            <person name="Carlson J."/>
            <person name="Shu S."/>
            <person name="Boston L."/>
            <person name="Williams M."/>
            <person name="Peterson D."/>
            <person name="Mcgee K."/>
            <person name="Jones D."/>
            <person name="Wendel J."/>
            <person name="Stelly D."/>
            <person name="Grimwood J."/>
            <person name="Schmutz J."/>
        </authorList>
    </citation>
    <scope>NUCLEOTIDE SEQUENCE [LARGE SCALE GENOMIC DNA]</scope>
    <source>
        <strain evidence="1">7179.01</strain>
    </source>
</reference>
<name>A0A5D2JGN3_GOSTO</name>